<dbReference type="OrthoDB" id="5350595at2759"/>
<feature type="compositionally biased region" description="Polar residues" evidence="2">
    <location>
        <begin position="659"/>
        <end position="673"/>
    </location>
</feature>
<dbReference type="STRING" id="879819.A0A0J0XYV4"/>
<name>A0A0J0XYV4_9TREE</name>
<dbReference type="EMBL" id="KQ087178">
    <property type="protein sequence ID" value="KLT46211.1"/>
    <property type="molecule type" value="Genomic_DNA"/>
</dbReference>
<feature type="region of interest" description="Disordered" evidence="2">
    <location>
        <begin position="651"/>
        <end position="673"/>
    </location>
</feature>
<protein>
    <recommendedName>
        <fullName evidence="3">FHF complex subunit HOOK-interacting protein C-terminal domain-containing protein</fullName>
    </recommendedName>
</protein>
<dbReference type="AlphaFoldDB" id="A0A0J0XYV4"/>
<accession>A0A0J0XYV4</accession>
<feature type="compositionally biased region" description="Basic and acidic residues" evidence="2">
    <location>
        <begin position="1044"/>
        <end position="1062"/>
    </location>
</feature>
<gene>
    <name evidence="4" type="ORF">CC85DRAFT_325006</name>
</gene>
<reference evidence="4 5" key="1">
    <citation type="submission" date="2015-03" db="EMBL/GenBank/DDBJ databases">
        <title>Genomics and transcriptomics of the oil-accumulating basidiomycete yeast T. oleaginosus allow insights into substrate utilization and the diverse evolutionary trajectories of mating systems in fungi.</title>
        <authorList>
            <consortium name="DOE Joint Genome Institute"/>
            <person name="Kourist R."/>
            <person name="Kracht O."/>
            <person name="Bracharz F."/>
            <person name="Lipzen A."/>
            <person name="Nolan M."/>
            <person name="Ohm R."/>
            <person name="Grigoriev I."/>
            <person name="Sun S."/>
            <person name="Heitman J."/>
            <person name="Bruck T."/>
            <person name="Nowrousian M."/>
        </authorList>
    </citation>
    <scope>NUCLEOTIDE SEQUENCE [LARGE SCALE GENOMIC DNA]</scope>
    <source>
        <strain evidence="4 5">IBC0246</strain>
    </source>
</reference>
<keyword evidence="5" id="KW-1185">Reference proteome</keyword>
<dbReference type="PANTHER" id="PTHR21705:SF11">
    <property type="entry name" value="FHIP FAMILY PROTEIN CG3558"/>
    <property type="match status" value="1"/>
</dbReference>
<dbReference type="SUPFAM" id="SSF48371">
    <property type="entry name" value="ARM repeat"/>
    <property type="match status" value="1"/>
</dbReference>
<evidence type="ECO:0000256" key="2">
    <source>
        <dbReference type="SAM" id="MobiDB-lite"/>
    </source>
</evidence>
<feature type="region of interest" description="Disordered" evidence="2">
    <location>
        <begin position="828"/>
        <end position="850"/>
    </location>
</feature>
<evidence type="ECO:0000313" key="5">
    <source>
        <dbReference type="Proteomes" id="UP000053611"/>
    </source>
</evidence>
<feature type="compositionally biased region" description="Pro residues" evidence="2">
    <location>
        <begin position="959"/>
        <end position="983"/>
    </location>
</feature>
<dbReference type="Proteomes" id="UP000053611">
    <property type="component" value="Unassembled WGS sequence"/>
</dbReference>
<feature type="compositionally biased region" description="Pro residues" evidence="2">
    <location>
        <begin position="212"/>
        <end position="226"/>
    </location>
</feature>
<evidence type="ECO:0000256" key="1">
    <source>
        <dbReference type="ARBA" id="ARBA00024336"/>
    </source>
</evidence>
<dbReference type="RefSeq" id="XP_018282702.1">
    <property type="nucleotide sequence ID" value="XM_018426285.1"/>
</dbReference>
<dbReference type="Pfam" id="PF10257">
    <property type="entry name" value="RAI16-like"/>
    <property type="match status" value="1"/>
</dbReference>
<feature type="domain" description="FHF complex subunit HOOK-interacting protein C-terminal" evidence="3">
    <location>
        <begin position="766"/>
        <end position="890"/>
    </location>
</feature>
<feature type="region of interest" description="Disordered" evidence="2">
    <location>
        <begin position="947"/>
        <end position="1005"/>
    </location>
</feature>
<dbReference type="Pfam" id="PF19314">
    <property type="entry name" value="DUF5917"/>
    <property type="match status" value="1"/>
</dbReference>
<feature type="region of interest" description="Disordered" evidence="2">
    <location>
        <begin position="1044"/>
        <end position="1063"/>
    </location>
</feature>
<dbReference type="InterPro" id="IPR019384">
    <property type="entry name" value="FHIP"/>
</dbReference>
<organism evidence="4 5">
    <name type="scientific">Cutaneotrichosporon oleaginosum</name>
    <dbReference type="NCBI Taxonomy" id="879819"/>
    <lineage>
        <taxon>Eukaryota</taxon>
        <taxon>Fungi</taxon>
        <taxon>Dikarya</taxon>
        <taxon>Basidiomycota</taxon>
        <taxon>Agaricomycotina</taxon>
        <taxon>Tremellomycetes</taxon>
        <taxon>Trichosporonales</taxon>
        <taxon>Trichosporonaceae</taxon>
        <taxon>Cutaneotrichosporon</taxon>
    </lineage>
</organism>
<feature type="compositionally biased region" description="Low complexity" evidence="2">
    <location>
        <begin position="230"/>
        <end position="250"/>
    </location>
</feature>
<sequence length="1110" mass="120087">MEVSTFFTRLLQAPKPAAGPRPDALPDFDAAWSAVVATLTAPDERQLARGIAHSPVPRALKHITDALVYESNRTDEDTTGACLEYFLRHDMLAALERLCERDRPRGVKAEVLRMVNNLVVLMPERFLVHNAVHRPLRRLLRSCVGETETLDGAARAFGAAAAADDHHPDDLDDDLVDLMCILCSRMRAYPPLLLIFFHDRGWLIPHHSSGAPPSPAPPRSPLPASPPQVRTTLPSTPPRSSSLSTHLTSRALSPTPRSPSQISRALSPPLERALSPPHGRAPTPTGRSTPTYRSSVLTTDPASDAASAASAGRREADATHFEYLLFSYLLRFVHRDGRIGDFARAGLLFLFDIAFLSRDDDGGDTLTGTPGPDGSDPLQDARDALAEYILDGDFADVMAAGLGATYSLLPNKLRVPTLAEQGDDDATLNGGMILGKTADEDLDDDLLLSTDEEVHAQLDLLLKLFGFLGDIMYRCRAASLRADPNARTVSTTEVLGPAVADATLDALQTAFVDNVLYPSILECSSTDGSAVAVLTYLDVILSSLEDGPVLQRILNVLMDANAAVPVFTSPRKRKARKTGAMDFMPSIVKLGYYTDERFTLRDLILDNVKSTCPASQTAALHLLQALLSDHCRYIAPSLLSVVRMPSATALARPSLPPSEHSSPAPSFTDTVPSTLPVPVNSTDVHLQEDELYGALVPRLDDAVQENTEASGLGSYVTDAHNFLEADGCWRASRVPLQFVSDDGTPVLIRVGEYELDPFQHALSPSDPMVHALLDALAAWFTHPADTNIALTGALSALVRCPHRSLAGWLLYDFDEDVWAKPVSEIDDGASDTSFDAAPSRAPSRAEADEPRHHTLPALYQVLRELVRHSGRFRAAVSGFDRLLSERRQGLLFADHLEEAMSAMLEDVVTPASASSPGFLGIASPFASPFGERKKSVSLATSLRSFWSPRKSRPTTPTATPTPPTPPTPSPATLPPSPQRPPPLRAHTLPATPPRTSSLPPAPDTPFASHYAAAAVAVEVEAVDVRQDGPWRRATPVEIEDVFADRQEEQGNREQQEKRKDKPTATTLSGVLDNMIVLEELIKELVGVIVARRALGIDQVGFVARRSAQVA</sequence>
<proteinExistence type="inferred from homology"/>
<feature type="compositionally biased region" description="Polar residues" evidence="2">
    <location>
        <begin position="285"/>
        <end position="301"/>
    </location>
</feature>
<dbReference type="InterPro" id="IPR045669">
    <property type="entry name" value="FHIP_C"/>
</dbReference>
<comment type="similarity">
    <text evidence="1">Belongs to the FHIP family.</text>
</comment>
<dbReference type="PANTHER" id="PTHR21705">
    <property type="entry name" value="RAI16 PROTEIN-RELATED"/>
    <property type="match status" value="1"/>
</dbReference>
<evidence type="ECO:0000259" key="3">
    <source>
        <dbReference type="Pfam" id="PF19314"/>
    </source>
</evidence>
<evidence type="ECO:0000313" key="4">
    <source>
        <dbReference type="EMBL" id="KLT46211.1"/>
    </source>
</evidence>
<dbReference type="InterPro" id="IPR016024">
    <property type="entry name" value="ARM-type_fold"/>
</dbReference>
<dbReference type="GeneID" id="28986888"/>
<feature type="region of interest" description="Disordered" evidence="2">
    <location>
        <begin position="208"/>
        <end position="310"/>
    </location>
</feature>